<feature type="domain" description="2EXR" evidence="1">
    <location>
        <begin position="40"/>
        <end position="157"/>
    </location>
</feature>
<dbReference type="Pfam" id="PF20150">
    <property type="entry name" value="2EXR"/>
    <property type="match status" value="1"/>
</dbReference>
<evidence type="ECO:0000313" key="2">
    <source>
        <dbReference type="EMBL" id="KAF2148016.1"/>
    </source>
</evidence>
<dbReference type="InterPro" id="IPR045518">
    <property type="entry name" value="2EXR"/>
</dbReference>
<gene>
    <name evidence="2" type="ORF">K461DRAFT_283112</name>
</gene>
<comment type="caution">
    <text evidence="2">The sequence shown here is derived from an EMBL/GenBank/DDBJ whole genome shotgun (WGS) entry which is preliminary data.</text>
</comment>
<organism evidence="2 3">
    <name type="scientific">Myriangium duriaei CBS 260.36</name>
    <dbReference type="NCBI Taxonomy" id="1168546"/>
    <lineage>
        <taxon>Eukaryota</taxon>
        <taxon>Fungi</taxon>
        <taxon>Dikarya</taxon>
        <taxon>Ascomycota</taxon>
        <taxon>Pezizomycotina</taxon>
        <taxon>Dothideomycetes</taxon>
        <taxon>Dothideomycetidae</taxon>
        <taxon>Myriangiales</taxon>
        <taxon>Myriangiaceae</taxon>
        <taxon>Myriangium</taxon>
    </lineage>
</organism>
<name>A0A9P4MHM1_9PEZI</name>
<evidence type="ECO:0000259" key="1">
    <source>
        <dbReference type="Pfam" id="PF20150"/>
    </source>
</evidence>
<sequence length="336" mass="39083">MSVQSWSHKAVSIRHRISSIKRSLATRRSSPTLAHESPTFHFFPLLPAELRAEIWHLSLPSSPYDGPPSLMIYDPDLWFQSVSVRESSDAESEPLEVYDMEYALDLLPPIHVSVPPAFVNREAHAIARPWLEAHRDEIWYSKASGLYRLFDPERDALYVPLEKFELFRKSYNWESVWWKRAGKKLGGLWPVGWWQAYRDRRRMDWIVSVTWCGLRTIAFDQEIVEKYSSWAIMAALEEGWNVWSAAEQALDTLLVVVRKERQGKDESWTWKDASVEKLVRDGVGMPWTRYNDGETDIIEEWMLPDSADEGAALNFLRDARMINSLNEIRTVVAVQE</sequence>
<dbReference type="EMBL" id="ML996094">
    <property type="protein sequence ID" value="KAF2148016.1"/>
    <property type="molecule type" value="Genomic_DNA"/>
</dbReference>
<reference evidence="2" key="1">
    <citation type="journal article" date="2020" name="Stud. Mycol.">
        <title>101 Dothideomycetes genomes: a test case for predicting lifestyles and emergence of pathogens.</title>
        <authorList>
            <person name="Haridas S."/>
            <person name="Albert R."/>
            <person name="Binder M."/>
            <person name="Bloem J."/>
            <person name="Labutti K."/>
            <person name="Salamov A."/>
            <person name="Andreopoulos B."/>
            <person name="Baker S."/>
            <person name="Barry K."/>
            <person name="Bills G."/>
            <person name="Bluhm B."/>
            <person name="Cannon C."/>
            <person name="Castanera R."/>
            <person name="Culley D."/>
            <person name="Daum C."/>
            <person name="Ezra D."/>
            <person name="Gonzalez J."/>
            <person name="Henrissat B."/>
            <person name="Kuo A."/>
            <person name="Liang C."/>
            <person name="Lipzen A."/>
            <person name="Lutzoni F."/>
            <person name="Magnuson J."/>
            <person name="Mondo S."/>
            <person name="Nolan M."/>
            <person name="Ohm R."/>
            <person name="Pangilinan J."/>
            <person name="Park H.-J."/>
            <person name="Ramirez L."/>
            <person name="Alfaro M."/>
            <person name="Sun H."/>
            <person name="Tritt A."/>
            <person name="Yoshinaga Y."/>
            <person name="Zwiers L.-H."/>
            <person name="Turgeon B."/>
            <person name="Goodwin S."/>
            <person name="Spatafora J."/>
            <person name="Crous P."/>
            <person name="Grigoriev I."/>
        </authorList>
    </citation>
    <scope>NUCLEOTIDE SEQUENCE</scope>
    <source>
        <strain evidence="2">CBS 260.36</strain>
    </source>
</reference>
<protein>
    <recommendedName>
        <fullName evidence="1">2EXR domain-containing protein</fullName>
    </recommendedName>
</protein>
<evidence type="ECO:0000313" key="3">
    <source>
        <dbReference type="Proteomes" id="UP000799439"/>
    </source>
</evidence>
<dbReference type="AlphaFoldDB" id="A0A9P4MHM1"/>
<keyword evidence="3" id="KW-1185">Reference proteome</keyword>
<dbReference type="OrthoDB" id="3546385at2759"/>
<accession>A0A9P4MHM1</accession>
<dbReference type="Proteomes" id="UP000799439">
    <property type="component" value="Unassembled WGS sequence"/>
</dbReference>
<proteinExistence type="predicted"/>